<dbReference type="InterPro" id="IPR010730">
    <property type="entry name" value="HET"/>
</dbReference>
<feature type="non-terminal residue" evidence="2">
    <location>
        <position position="1"/>
    </location>
</feature>
<dbReference type="EMBL" id="JAUIQD010000001">
    <property type="protein sequence ID" value="KAK3364305.1"/>
    <property type="molecule type" value="Genomic_DNA"/>
</dbReference>
<comment type="caution">
    <text evidence="2">The sequence shown here is derived from an EMBL/GenBank/DDBJ whole genome shotgun (WGS) entry which is preliminary data.</text>
</comment>
<reference evidence="2" key="1">
    <citation type="journal article" date="2023" name="Mol. Phylogenet. Evol.">
        <title>Genome-scale phylogeny and comparative genomics of the fungal order Sordariales.</title>
        <authorList>
            <person name="Hensen N."/>
            <person name="Bonometti L."/>
            <person name="Westerberg I."/>
            <person name="Brannstrom I.O."/>
            <person name="Guillou S."/>
            <person name="Cros-Aarteil S."/>
            <person name="Calhoun S."/>
            <person name="Haridas S."/>
            <person name="Kuo A."/>
            <person name="Mondo S."/>
            <person name="Pangilinan J."/>
            <person name="Riley R."/>
            <person name="LaButti K."/>
            <person name="Andreopoulos B."/>
            <person name="Lipzen A."/>
            <person name="Chen C."/>
            <person name="Yan M."/>
            <person name="Daum C."/>
            <person name="Ng V."/>
            <person name="Clum A."/>
            <person name="Steindorff A."/>
            <person name="Ohm R.A."/>
            <person name="Martin F."/>
            <person name="Silar P."/>
            <person name="Natvig D.O."/>
            <person name="Lalanne C."/>
            <person name="Gautier V."/>
            <person name="Ament-Velasquez S.L."/>
            <person name="Kruys A."/>
            <person name="Hutchinson M.I."/>
            <person name="Powell A.J."/>
            <person name="Barry K."/>
            <person name="Miller A.N."/>
            <person name="Grigoriev I.V."/>
            <person name="Debuchy R."/>
            <person name="Gladieux P."/>
            <person name="Hiltunen Thoren M."/>
            <person name="Johannesson H."/>
        </authorList>
    </citation>
    <scope>NUCLEOTIDE SEQUENCE</scope>
    <source>
        <strain evidence="2">CBS 955.72</strain>
    </source>
</reference>
<gene>
    <name evidence="2" type="ORF">B0T25DRAFT_445723</name>
</gene>
<protein>
    <recommendedName>
        <fullName evidence="1">Heterokaryon incompatibility domain-containing protein</fullName>
    </recommendedName>
</protein>
<evidence type="ECO:0000313" key="2">
    <source>
        <dbReference type="EMBL" id="KAK3364305.1"/>
    </source>
</evidence>
<evidence type="ECO:0000313" key="3">
    <source>
        <dbReference type="Proteomes" id="UP001275084"/>
    </source>
</evidence>
<feature type="domain" description="Heterokaryon incompatibility" evidence="1">
    <location>
        <begin position="1"/>
        <end position="71"/>
    </location>
</feature>
<evidence type="ECO:0000259" key="1">
    <source>
        <dbReference type="Pfam" id="PF06985"/>
    </source>
</evidence>
<name>A0AAJ0MKY8_9PEZI</name>
<sequence length="89" mass="9631">IRHMDKIYDGAIITIIATAGGDADLGFPGVSGATRPRQRFITIGGRRFSVLPDLTEEVRKSTWSTRGWTYQDSTVFSPRTASAGTLGIS</sequence>
<reference evidence="2" key="2">
    <citation type="submission" date="2023-06" db="EMBL/GenBank/DDBJ databases">
        <authorList>
            <consortium name="Lawrence Berkeley National Laboratory"/>
            <person name="Haridas S."/>
            <person name="Hensen N."/>
            <person name="Bonometti L."/>
            <person name="Westerberg I."/>
            <person name="Brannstrom I.O."/>
            <person name="Guillou S."/>
            <person name="Cros-Aarteil S."/>
            <person name="Calhoun S."/>
            <person name="Kuo A."/>
            <person name="Mondo S."/>
            <person name="Pangilinan J."/>
            <person name="Riley R."/>
            <person name="Labutti K."/>
            <person name="Andreopoulos B."/>
            <person name="Lipzen A."/>
            <person name="Chen C."/>
            <person name="Yanf M."/>
            <person name="Daum C."/>
            <person name="Ng V."/>
            <person name="Clum A."/>
            <person name="Steindorff A."/>
            <person name="Ohm R."/>
            <person name="Martin F."/>
            <person name="Silar P."/>
            <person name="Natvig D."/>
            <person name="Lalanne C."/>
            <person name="Gautier V."/>
            <person name="Ament-Velasquez S.L."/>
            <person name="Kruys A."/>
            <person name="Hutchinson M.I."/>
            <person name="Powell A.J."/>
            <person name="Barry K."/>
            <person name="Miller A.N."/>
            <person name="Grigoriev I.V."/>
            <person name="Debuchy R."/>
            <person name="Gladieux P."/>
            <person name="Thoren M.H."/>
            <person name="Johannesson H."/>
        </authorList>
    </citation>
    <scope>NUCLEOTIDE SEQUENCE</scope>
    <source>
        <strain evidence="2">CBS 955.72</strain>
    </source>
</reference>
<proteinExistence type="predicted"/>
<dbReference type="Proteomes" id="UP001275084">
    <property type="component" value="Unassembled WGS sequence"/>
</dbReference>
<dbReference type="AlphaFoldDB" id="A0AAJ0MKY8"/>
<accession>A0AAJ0MKY8</accession>
<keyword evidence="3" id="KW-1185">Reference proteome</keyword>
<organism evidence="2 3">
    <name type="scientific">Lasiosphaeria hispida</name>
    <dbReference type="NCBI Taxonomy" id="260671"/>
    <lineage>
        <taxon>Eukaryota</taxon>
        <taxon>Fungi</taxon>
        <taxon>Dikarya</taxon>
        <taxon>Ascomycota</taxon>
        <taxon>Pezizomycotina</taxon>
        <taxon>Sordariomycetes</taxon>
        <taxon>Sordariomycetidae</taxon>
        <taxon>Sordariales</taxon>
        <taxon>Lasiosphaeriaceae</taxon>
        <taxon>Lasiosphaeria</taxon>
    </lineage>
</organism>
<dbReference type="Pfam" id="PF06985">
    <property type="entry name" value="HET"/>
    <property type="match status" value="1"/>
</dbReference>